<dbReference type="Pfam" id="PF07730">
    <property type="entry name" value="HisKA_3"/>
    <property type="match status" value="1"/>
</dbReference>
<evidence type="ECO:0000313" key="12">
    <source>
        <dbReference type="EMBL" id="SEU39708.1"/>
    </source>
</evidence>
<dbReference type="PANTHER" id="PTHR24421:SF10">
    <property type="entry name" value="NITRATE_NITRITE SENSOR PROTEIN NARQ"/>
    <property type="match status" value="1"/>
</dbReference>
<dbReference type="Gene3D" id="3.30.565.10">
    <property type="entry name" value="Histidine kinase-like ATPase, C-terminal domain"/>
    <property type="match status" value="1"/>
</dbReference>
<dbReference type="Gene3D" id="1.20.5.1930">
    <property type="match status" value="1"/>
</dbReference>
<dbReference type="InterPro" id="IPR050482">
    <property type="entry name" value="Sensor_HK_TwoCompSys"/>
</dbReference>
<keyword evidence="13" id="KW-1185">Reference proteome</keyword>
<keyword evidence="10" id="KW-1133">Transmembrane helix</keyword>
<evidence type="ECO:0000256" key="1">
    <source>
        <dbReference type="ARBA" id="ARBA00000085"/>
    </source>
</evidence>
<evidence type="ECO:0000256" key="2">
    <source>
        <dbReference type="ARBA" id="ARBA00012438"/>
    </source>
</evidence>
<reference evidence="12 13" key="1">
    <citation type="submission" date="2016-10" db="EMBL/GenBank/DDBJ databases">
        <authorList>
            <person name="de Groot N.N."/>
        </authorList>
    </citation>
    <scope>NUCLEOTIDE SEQUENCE [LARGE SCALE GENOMIC DNA]</scope>
    <source>
        <strain evidence="12 13">CGMCC 4.5598</strain>
    </source>
</reference>
<dbReference type="Proteomes" id="UP000199361">
    <property type="component" value="Unassembled WGS sequence"/>
</dbReference>
<dbReference type="GO" id="GO:0016020">
    <property type="term" value="C:membrane"/>
    <property type="evidence" value="ECO:0007669"/>
    <property type="project" value="InterPro"/>
</dbReference>
<evidence type="ECO:0000256" key="3">
    <source>
        <dbReference type="ARBA" id="ARBA00022553"/>
    </source>
</evidence>
<evidence type="ECO:0000256" key="5">
    <source>
        <dbReference type="ARBA" id="ARBA00022741"/>
    </source>
</evidence>
<keyword evidence="8" id="KW-0902">Two-component regulatory system</keyword>
<keyword evidence="6 12" id="KW-0418">Kinase</keyword>
<evidence type="ECO:0000256" key="10">
    <source>
        <dbReference type="SAM" id="Phobius"/>
    </source>
</evidence>
<keyword evidence="7" id="KW-0067">ATP-binding</keyword>
<dbReference type="GO" id="GO:0005524">
    <property type="term" value="F:ATP binding"/>
    <property type="evidence" value="ECO:0007669"/>
    <property type="project" value="UniProtKB-KW"/>
</dbReference>
<dbReference type="RefSeq" id="WP_177241080.1">
    <property type="nucleotide sequence ID" value="NZ_FOHX01000017.1"/>
</dbReference>
<organism evidence="12 13">
    <name type="scientific">Nonomuraea wenchangensis</name>
    <dbReference type="NCBI Taxonomy" id="568860"/>
    <lineage>
        <taxon>Bacteria</taxon>
        <taxon>Bacillati</taxon>
        <taxon>Actinomycetota</taxon>
        <taxon>Actinomycetes</taxon>
        <taxon>Streptosporangiales</taxon>
        <taxon>Streptosporangiaceae</taxon>
        <taxon>Nonomuraea</taxon>
    </lineage>
</organism>
<evidence type="ECO:0000256" key="4">
    <source>
        <dbReference type="ARBA" id="ARBA00022679"/>
    </source>
</evidence>
<keyword evidence="10" id="KW-0812">Transmembrane</keyword>
<evidence type="ECO:0000256" key="8">
    <source>
        <dbReference type="ARBA" id="ARBA00023012"/>
    </source>
</evidence>
<dbReference type="SUPFAM" id="SSF55874">
    <property type="entry name" value="ATPase domain of HSP90 chaperone/DNA topoisomerase II/histidine kinase"/>
    <property type="match status" value="1"/>
</dbReference>
<protein>
    <recommendedName>
        <fullName evidence="2">histidine kinase</fullName>
        <ecNumber evidence="2">2.7.13.3</ecNumber>
    </recommendedName>
</protein>
<dbReference type="EC" id="2.7.13.3" evidence="2"/>
<name>A0A1I0LHJ8_9ACTN</name>
<dbReference type="EMBL" id="FOHX01000017">
    <property type="protein sequence ID" value="SEU39708.1"/>
    <property type="molecule type" value="Genomic_DNA"/>
</dbReference>
<comment type="catalytic activity">
    <reaction evidence="1">
        <text>ATP + protein L-histidine = ADP + protein N-phospho-L-histidine.</text>
        <dbReference type="EC" id="2.7.13.3"/>
    </reaction>
</comment>
<evidence type="ECO:0000256" key="7">
    <source>
        <dbReference type="ARBA" id="ARBA00022840"/>
    </source>
</evidence>
<evidence type="ECO:0000259" key="11">
    <source>
        <dbReference type="Pfam" id="PF07730"/>
    </source>
</evidence>
<feature type="compositionally biased region" description="Basic and acidic residues" evidence="9">
    <location>
        <begin position="372"/>
        <end position="383"/>
    </location>
</feature>
<evidence type="ECO:0000313" key="13">
    <source>
        <dbReference type="Proteomes" id="UP000199361"/>
    </source>
</evidence>
<accession>A0A1I0LHJ8</accession>
<dbReference type="GO" id="GO:0046983">
    <property type="term" value="F:protein dimerization activity"/>
    <property type="evidence" value="ECO:0007669"/>
    <property type="project" value="InterPro"/>
</dbReference>
<dbReference type="InterPro" id="IPR036890">
    <property type="entry name" value="HATPase_C_sf"/>
</dbReference>
<keyword evidence="3" id="KW-0597">Phosphoprotein</keyword>
<evidence type="ECO:0000256" key="9">
    <source>
        <dbReference type="SAM" id="MobiDB-lite"/>
    </source>
</evidence>
<feature type="domain" description="Signal transduction histidine kinase subgroup 3 dimerisation and phosphoacceptor" evidence="11">
    <location>
        <begin position="173"/>
        <end position="237"/>
    </location>
</feature>
<dbReference type="CDD" id="cd16917">
    <property type="entry name" value="HATPase_UhpB-NarQ-NarX-like"/>
    <property type="match status" value="1"/>
</dbReference>
<keyword evidence="5" id="KW-0547">Nucleotide-binding</keyword>
<feature type="transmembrane region" description="Helical" evidence="10">
    <location>
        <begin position="85"/>
        <end position="111"/>
    </location>
</feature>
<proteinExistence type="predicted"/>
<feature type="transmembrane region" description="Helical" evidence="10">
    <location>
        <begin position="123"/>
        <end position="142"/>
    </location>
</feature>
<feature type="region of interest" description="Disordered" evidence="9">
    <location>
        <begin position="351"/>
        <end position="383"/>
    </location>
</feature>
<dbReference type="PANTHER" id="PTHR24421">
    <property type="entry name" value="NITRATE/NITRITE SENSOR PROTEIN NARX-RELATED"/>
    <property type="match status" value="1"/>
</dbReference>
<keyword evidence="10" id="KW-0472">Membrane</keyword>
<dbReference type="STRING" id="568860.SAMN05421811_11764"/>
<dbReference type="AlphaFoldDB" id="A0A1I0LHJ8"/>
<dbReference type="InterPro" id="IPR011712">
    <property type="entry name" value="Sig_transdc_His_kin_sub3_dim/P"/>
</dbReference>
<gene>
    <name evidence="12" type="ORF">SAMN05421811_11764</name>
</gene>
<keyword evidence="4" id="KW-0808">Transferase</keyword>
<dbReference type="GO" id="GO:0000155">
    <property type="term" value="F:phosphorelay sensor kinase activity"/>
    <property type="evidence" value="ECO:0007669"/>
    <property type="project" value="InterPro"/>
</dbReference>
<evidence type="ECO:0000256" key="6">
    <source>
        <dbReference type="ARBA" id="ARBA00022777"/>
    </source>
</evidence>
<sequence>MLSLRAALRRMAALGPHAINAASVALCLFLTVLAVKTPWAPLPRPVIAAAGLAGTGAVWFRGRWPVAVAVAGAGAYVLSGNPGPLLISLFSGAGTRFPALAAIGMAGFLAQQWVDGGRLGTDALISAATATGVTLAAGAYATTRRELTRSLRERAERAEAEQRLRNEQARSAERGRIAREMHDVLAHKVTLISLHAGGLEVNASAGPERIEREAALIRVSAQEALEELRKILGVLRAGPDDDDDGFPDLRRLVDSWRSAGGTVTLHGDIGTWPWETARAAHRLVQEGLTNAHKHAHGAPVTVTATGSREDGVTIAVTNGPSLQPSMETGAGVGLVGLAERFRLIGGTVRGGPDDAGGWRLEGRLPWHATDASPRESHDQDTAG</sequence>